<keyword evidence="5 7" id="KW-0472">Membrane</keyword>
<keyword evidence="10" id="KW-1185">Reference proteome</keyword>
<organism evidence="9 10">
    <name type="scientific">Nocardiopsis endophytica</name>
    <dbReference type="NCBI Taxonomy" id="3018445"/>
    <lineage>
        <taxon>Bacteria</taxon>
        <taxon>Bacillati</taxon>
        <taxon>Actinomycetota</taxon>
        <taxon>Actinomycetes</taxon>
        <taxon>Streptosporangiales</taxon>
        <taxon>Nocardiopsidaceae</taxon>
        <taxon>Nocardiopsis</taxon>
    </lineage>
</organism>
<proteinExistence type="predicted"/>
<feature type="transmembrane region" description="Helical" evidence="7">
    <location>
        <begin position="158"/>
        <end position="180"/>
    </location>
</feature>
<dbReference type="EMBL" id="JAQFWQ010000035">
    <property type="protein sequence ID" value="MDA2811731.1"/>
    <property type="molecule type" value="Genomic_DNA"/>
</dbReference>
<protein>
    <submittedName>
        <fullName evidence="9">MFS transporter</fullName>
    </submittedName>
</protein>
<dbReference type="SUPFAM" id="SSF103473">
    <property type="entry name" value="MFS general substrate transporter"/>
    <property type="match status" value="1"/>
</dbReference>
<evidence type="ECO:0000313" key="10">
    <source>
        <dbReference type="Proteomes" id="UP001527866"/>
    </source>
</evidence>
<feature type="transmembrane region" description="Helical" evidence="7">
    <location>
        <begin position="129"/>
        <end position="152"/>
    </location>
</feature>
<dbReference type="CDD" id="cd17324">
    <property type="entry name" value="MFS_NepI_like"/>
    <property type="match status" value="1"/>
</dbReference>
<keyword evidence="4 7" id="KW-1133">Transmembrane helix</keyword>
<feature type="transmembrane region" description="Helical" evidence="7">
    <location>
        <begin position="234"/>
        <end position="254"/>
    </location>
</feature>
<dbReference type="InterPro" id="IPR020846">
    <property type="entry name" value="MFS_dom"/>
</dbReference>
<evidence type="ECO:0000256" key="4">
    <source>
        <dbReference type="ARBA" id="ARBA00022989"/>
    </source>
</evidence>
<feature type="transmembrane region" description="Helical" evidence="7">
    <location>
        <begin position="289"/>
        <end position="310"/>
    </location>
</feature>
<sequence>MPLAVFALMLAAFGIGTTEFVIMGLLPEVAGDMSVTLTTAGLLISGYALGVVVGGPLFTAAATRMPRKTMLLVLLGFFIAGNALSALAPGYAALMAGRVLAAVCHGAFLGIGSVVAADTVAPERRSQAIAMVFTGLTVANVFGAPLGTWIGQAVDWRATFWAIAALGVLSLIGLVLLVPAGHDAAPTRLRDELAVFARGQVWLALATAGLSIGALFAAFSYVSPLMTDVAGFSSGMLTPLLMLFGAGLVAGNLVGGRFADRAQVPTLLTAQAALAAVLAAFALTAQYPVAAAAMLALVGGAGFATVPGFMARVIDKASGAPVLAAAVASSAANAGIAVGSSLAGRTIDAGLGLTSPLLVGAAMAVLAFGVTAASGALDRRRAPAEAAEEGDAGTAPVLPRQE</sequence>
<keyword evidence="3 7" id="KW-0812">Transmembrane</keyword>
<evidence type="ECO:0000256" key="3">
    <source>
        <dbReference type="ARBA" id="ARBA00022692"/>
    </source>
</evidence>
<dbReference type="PROSITE" id="PS50850">
    <property type="entry name" value="MFS"/>
    <property type="match status" value="1"/>
</dbReference>
<dbReference type="PANTHER" id="PTHR43124:SF3">
    <property type="entry name" value="CHLORAMPHENICOL EFFLUX PUMP RV0191"/>
    <property type="match status" value="1"/>
</dbReference>
<evidence type="ECO:0000256" key="1">
    <source>
        <dbReference type="ARBA" id="ARBA00004651"/>
    </source>
</evidence>
<feature type="transmembrane region" description="Helical" evidence="7">
    <location>
        <begin position="70"/>
        <end position="93"/>
    </location>
</feature>
<gene>
    <name evidence="9" type="ORF">O4J56_13905</name>
</gene>
<evidence type="ECO:0000256" key="6">
    <source>
        <dbReference type="SAM" id="MobiDB-lite"/>
    </source>
</evidence>
<dbReference type="InterPro" id="IPR011701">
    <property type="entry name" value="MFS"/>
</dbReference>
<dbReference type="Gene3D" id="1.20.1250.20">
    <property type="entry name" value="MFS general substrate transporter like domains"/>
    <property type="match status" value="1"/>
</dbReference>
<feature type="region of interest" description="Disordered" evidence="6">
    <location>
        <begin position="380"/>
        <end position="402"/>
    </location>
</feature>
<reference evidence="9 10" key="1">
    <citation type="submission" date="2023-01" db="EMBL/GenBank/DDBJ databases">
        <title>Draft genome sequence of Nocardiopsis sp. RSe5-2 isolated from halophytes.</title>
        <authorList>
            <person name="Duangmal K."/>
            <person name="Chantavorakit T."/>
        </authorList>
    </citation>
    <scope>NUCLEOTIDE SEQUENCE [LARGE SCALE GENOMIC DNA]</scope>
    <source>
        <strain evidence="9 10">RSe5-2</strain>
    </source>
</reference>
<dbReference type="Pfam" id="PF07690">
    <property type="entry name" value="MFS_1"/>
    <property type="match status" value="1"/>
</dbReference>
<evidence type="ECO:0000313" key="9">
    <source>
        <dbReference type="EMBL" id="MDA2811731.1"/>
    </source>
</evidence>
<feature type="transmembrane region" description="Helical" evidence="7">
    <location>
        <begin position="201"/>
        <end position="222"/>
    </location>
</feature>
<feature type="transmembrane region" description="Helical" evidence="7">
    <location>
        <begin position="355"/>
        <end position="377"/>
    </location>
</feature>
<dbReference type="InterPro" id="IPR050189">
    <property type="entry name" value="MFS_Efflux_Transporters"/>
</dbReference>
<evidence type="ECO:0000256" key="2">
    <source>
        <dbReference type="ARBA" id="ARBA00022475"/>
    </source>
</evidence>
<feature type="transmembrane region" description="Helical" evidence="7">
    <location>
        <begin position="322"/>
        <end position="343"/>
    </location>
</feature>
<evidence type="ECO:0000256" key="5">
    <source>
        <dbReference type="ARBA" id="ARBA00023136"/>
    </source>
</evidence>
<comment type="subcellular location">
    <subcellularLocation>
        <location evidence="1">Cell membrane</location>
        <topology evidence="1">Multi-pass membrane protein</topology>
    </subcellularLocation>
</comment>
<feature type="domain" description="Major facilitator superfamily (MFS) profile" evidence="8">
    <location>
        <begin position="4"/>
        <end position="379"/>
    </location>
</feature>
<feature type="transmembrane region" description="Helical" evidence="7">
    <location>
        <begin position="99"/>
        <end position="117"/>
    </location>
</feature>
<comment type="caution">
    <text evidence="9">The sequence shown here is derived from an EMBL/GenBank/DDBJ whole genome shotgun (WGS) entry which is preliminary data.</text>
</comment>
<accession>A0ABT4U4V0</accession>
<dbReference type="PANTHER" id="PTHR43124">
    <property type="entry name" value="PURINE EFFLUX PUMP PBUE"/>
    <property type="match status" value="1"/>
</dbReference>
<dbReference type="Proteomes" id="UP001527866">
    <property type="component" value="Unassembled WGS sequence"/>
</dbReference>
<feature type="transmembrane region" description="Helical" evidence="7">
    <location>
        <begin position="34"/>
        <end position="58"/>
    </location>
</feature>
<name>A0ABT4U4V0_9ACTN</name>
<dbReference type="RefSeq" id="WP_270686186.1">
    <property type="nucleotide sequence ID" value="NZ_JAQFWQ010000035.1"/>
</dbReference>
<evidence type="ECO:0000256" key="7">
    <source>
        <dbReference type="SAM" id="Phobius"/>
    </source>
</evidence>
<dbReference type="InterPro" id="IPR036259">
    <property type="entry name" value="MFS_trans_sf"/>
</dbReference>
<feature type="transmembrane region" description="Helical" evidence="7">
    <location>
        <begin position="266"/>
        <end position="283"/>
    </location>
</feature>
<keyword evidence="2" id="KW-1003">Cell membrane</keyword>
<evidence type="ECO:0000259" key="8">
    <source>
        <dbReference type="PROSITE" id="PS50850"/>
    </source>
</evidence>